<evidence type="ECO:0000256" key="4">
    <source>
        <dbReference type="ARBA" id="ARBA00022679"/>
    </source>
</evidence>
<dbReference type="Proteomes" id="UP000030763">
    <property type="component" value="Unassembled WGS sequence"/>
</dbReference>
<dbReference type="SUPFAM" id="SSF56112">
    <property type="entry name" value="Protein kinase-like (PK-like)"/>
    <property type="match status" value="1"/>
</dbReference>
<dbReference type="PROSITE" id="PS50011">
    <property type="entry name" value="PROTEIN_KINASE_DOM"/>
    <property type="match status" value="1"/>
</dbReference>
<evidence type="ECO:0000256" key="2">
    <source>
        <dbReference type="ARBA" id="ARBA00012513"/>
    </source>
</evidence>
<dbReference type="InterPro" id="IPR008271">
    <property type="entry name" value="Ser/Thr_kinase_AS"/>
</dbReference>
<keyword evidence="7" id="KW-0067">ATP-binding</keyword>
<feature type="region of interest" description="Disordered" evidence="10">
    <location>
        <begin position="486"/>
        <end position="507"/>
    </location>
</feature>
<keyword evidence="3" id="KW-0723">Serine/threonine-protein kinase</keyword>
<dbReference type="GO" id="GO:0035556">
    <property type="term" value="P:intracellular signal transduction"/>
    <property type="evidence" value="ECO:0007669"/>
    <property type="project" value="TreeGrafter"/>
</dbReference>
<evidence type="ECO:0000256" key="10">
    <source>
        <dbReference type="SAM" id="MobiDB-lite"/>
    </source>
</evidence>
<dbReference type="FunFam" id="1.10.510.10:FF:000407">
    <property type="entry name" value="Non-specific serine/threonine protein kinase"/>
    <property type="match status" value="1"/>
</dbReference>
<dbReference type="GO" id="GO:0005524">
    <property type="term" value="F:ATP binding"/>
    <property type="evidence" value="ECO:0007669"/>
    <property type="project" value="UniProtKB-KW"/>
</dbReference>
<dbReference type="RefSeq" id="XP_013337550.1">
    <property type="nucleotide sequence ID" value="XM_013482096.1"/>
</dbReference>
<comment type="similarity">
    <text evidence="1">Belongs to the protein kinase superfamily. CAMK Ser/Thr protein kinase family. SNF1 subfamily.</text>
</comment>
<dbReference type="OMA" id="EGLWIIS"/>
<evidence type="ECO:0000256" key="9">
    <source>
        <dbReference type="ARBA" id="ARBA00048679"/>
    </source>
</evidence>
<evidence type="ECO:0000259" key="11">
    <source>
        <dbReference type="PROSITE" id="PS50011"/>
    </source>
</evidence>
<dbReference type="SUPFAM" id="SSF103243">
    <property type="entry name" value="KA1-like"/>
    <property type="match status" value="1"/>
</dbReference>
<dbReference type="InterPro" id="IPR000719">
    <property type="entry name" value="Prot_kinase_dom"/>
</dbReference>
<dbReference type="InterPro" id="IPR028375">
    <property type="entry name" value="KA1/Ssp2_C"/>
</dbReference>
<keyword evidence="5" id="KW-0547">Nucleotide-binding</keyword>
<comment type="catalytic activity">
    <reaction evidence="8">
        <text>L-threonyl-[protein] + ATP = O-phospho-L-threonyl-[protein] + ADP + H(+)</text>
        <dbReference type="Rhea" id="RHEA:46608"/>
        <dbReference type="Rhea" id="RHEA-COMP:11060"/>
        <dbReference type="Rhea" id="RHEA-COMP:11605"/>
        <dbReference type="ChEBI" id="CHEBI:15378"/>
        <dbReference type="ChEBI" id="CHEBI:30013"/>
        <dbReference type="ChEBI" id="CHEBI:30616"/>
        <dbReference type="ChEBI" id="CHEBI:61977"/>
        <dbReference type="ChEBI" id="CHEBI:456216"/>
        <dbReference type="EC" id="2.7.11.1"/>
    </reaction>
</comment>
<dbReference type="GO" id="GO:0005737">
    <property type="term" value="C:cytoplasm"/>
    <property type="evidence" value="ECO:0007669"/>
    <property type="project" value="TreeGrafter"/>
</dbReference>
<dbReference type="PANTHER" id="PTHR24346:SF82">
    <property type="entry name" value="KP78A-RELATED"/>
    <property type="match status" value="1"/>
</dbReference>
<dbReference type="PANTHER" id="PTHR24346">
    <property type="entry name" value="MAP/MICROTUBULE AFFINITY-REGULATING KINASE"/>
    <property type="match status" value="1"/>
</dbReference>
<dbReference type="OrthoDB" id="193931at2759"/>
<evidence type="ECO:0000256" key="8">
    <source>
        <dbReference type="ARBA" id="ARBA00047899"/>
    </source>
</evidence>
<gene>
    <name evidence="12" type="ORF">EMWEY_00036030</name>
</gene>
<evidence type="ECO:0000256" key="3">
    <source>
        <dbReference type="ARBA" id="ARBA00022527"/>
    </source>
</evidence>
<dbReference type="SMART" id="SM00220">
    <property type="entry name" value="S_TKc"/>
    <property type="match status" value="1"/>
</dbReference>
<evidence type="ECO:0000256" key="7">
    <source>
        <dbReference type="ARBA" id="ARBA00022840"/>
    </source>
</evidence>
<evidence type="ECO:0000313" key="13">
    <source>
        <dbReference type="Proteomes" id="UP000030763"/>
    </source>
</evidence>
<dbReference type="PROSITE" id="PS00108">
    <property type="entry name" value="PROTEIN_KINASE_ST"/>
    <property type="match status" value="1"/>
</dbReference>
<dbReference type="EC" id="2.7.11.1" evidence="2"/>
<evidence type="ECO:0000313" key="12">
    <source>
        <dbReference type="EMBL" id="CDJ60900.1"/>
    </source>
</evidence>
<keyword evidence="4" id="KW-0808">Transferase</keyword>
<keyword evidence="13" id="KW-1185">Reference proteome</keyword>
<comment type="catalytic activity">
    <reaction evidence="9">
        <text>L-seryl-[protein] + ATP = O-phospho-L-seryl-[protein] + ADP + H(+)</text>
        <dbReference type="Rhea" id="RHEA:17989"/>
        <dbReference type="Rhea" id="RHEA-COMP:9863"/>
        <dbReference type="Rhea" id="RHEA-COMP:11604"/>
        <dbReference type="ChEBI" id="CHEBI:15378"/>
        <dbReference type="ChEBI" id="CHEBI:29999"/>
        <dbReference type="ChEBI" id="CHEBI:30616"/>
        <dbReference type="ChEBI" id="CHEBI:83421"/>
        <dbReference type="ChEBI" id="CHEBI:456216"/>
        <dbReference type="EC" id="2.7.11.1"/>
    </reaction>
</comment>
<feature type="non-terminal residue" evidence="12">
    <location>
        <position position="1"/>
    </location>
</feature>
<dbReference type="InterPro" id="IPR011009">
    <property type="entry name" value="Kinase-like_dom_sf"/>
</dbReference>
<evidence type="ECO:0000256" key="1">
    <source>
        <dbReference type="ARBA" id="ARBA00006234"/>
    </source>
</evidence>
<dbReference type="VEuPathDB" id="ToxoDB:EMWEY_00036030"/>
<protein>
    <recommendedName>
        <fullName evidence="2">non-specific serine/threonine protein kinase</fullName>
        <ecNumber evidence="2">2.7.11.1</ecNumber>
    </recommendedName>
</protein>
<keyword evidence="6 12" id="KW-0418">Kinase</keyword>
<evidence type="ECO:0000256" key="6">
    <source>
        <dbReference type="ARBA" id="ARBA00022777"/>
    </source>
</evidence>
<organism evidence="12 13">
    <name type="scientific">Eimeria maxima</name>
    <name type="common">Coccidian parasite</name>
    <dbReference type="NCBI Taxonomy" id="5804"/>
    <lineage>
        <taxon>Eukaryota</taxon>
        <taxon>Sar</taxon>
        <taxon>Alveolata</taxon>
        <taxon>Apicomplexa</taxon>
        <taxon>Conoidasida</taxon>
        <taxon>Coccidia</taxon>
        <taxon>Eucoccidiorida</taxon>
        <taxon>Eimeriorina</taxon>
        <taxon>Eimeriidae</taxon>
        <taxon>Eimeria</taxon>
    </lineage>
</organism>
<dbReference type="Gene3D" id="3.30.310.80">
    <property type="entry name" value="Kinase associated domain 1, KA1"/>
    <property type="match status" value="1"/>
</dbReference>
<feature type="compositionally biased region" description="Low complexity" evidence="10">
    <location>
        <begin position="493"/>
        <end position="502"/>
    </location>
</feature>
<feature type="domain" description="Protein kinase" evidence="11">
    <location>
        <begin position="1"/>
        <end position="179"/>
    </location>
</feature>
<feature type="region of interest" description="Disordered" evidence="10">
    <location>
        <begin position="391"/>
        <end position="416"/>
    </location>
</feature>
<dbReference type="GO" id="GO:0004674">
    <property type="term" value="F:protein serine/threonine kinase activity"/>
    <property type="evidence" value="ECO:0007669"/>
    <property type="project" value="UniProtKB-KW"/>
</dbReference>
<reference evidence="12" key="1">
    <citation type="submission" date="2013-10" db="EMBL/GenBank/DDBJ databases">
        <title>Genomic analysis of the causative agents of coccidiosis in chickens.</title>
        <authorList>
            <person name="Reid A.J."/>
            <person name="Blake D."/>
            <person name="Billington K."/>
            <person name="Browne H."/>
            <person name="Dunn M."/>
            <person name="Hung S."/>
            <person name="Kawahara F."/>
            <person name="Miranda-Saavedra D."/>
            <person name="Mourier T."/>
            <person name="Nagra H."/>
            <person name="Otto T.D."/>
            <person name="Rawlings N."/>
            <person name="Sanchez A."/>
            <person name="Sanders M."/>
            <person name="Subramaniam C."/>
            <person name="Tay Y."/>
            <person name="Dear P."/>
            <person name="Doerig C."/>
            <person name="Gruber A."/>
            <person name="Parkinson J."/>
            <person name="Shirley M."/>
            <person name="Wan K.L."/>
            <person name="Berriman M."/>
            <person name="Tomley F."/>
            <person name="Pain A."/>
        </authorList>
    </citation>
    <scope>NUCLEOTIDE SEQUENCE [LARGE SCALE GENOMIC DNA]</scope>
    <source>
        <strain evidence="12">Weybridge</strain>
    </source>
</reference>
<evidence type="ECO:0000256" key="5">
    <source>
        <dbReference type="ARBA" id="ARBA00022741"/>
    </source>
</evidence>
<sequence length="532" mass="57839">VLGGRGMQGGELFDHIIQKARLSESEARRFFQQIVSAVEHCHEHLICHRDLKPENVLLDENLNVKVGDFGLSNFMRDGEFLKTSCGSPNYASPEVVSGKAYAGPEVDVWSFGVILYALLCGSLPFDDEHVPNLFKKIKHGNFTLPGHLSSGSRSLLLQMLVVDPSKRIQLKDIKKHPWFEERLPSYLRNLKPSNLSGGPPDALVLNQMAKLGYDVSDPSIFLRGLVGFPRSREAVAYQLLSDRRRKQIALSGVVPEEPPTFPPSVLRRLSLRCCGRASSCAAAASLMSLQQQLAGHVPGTTSSSCSGCSSGRLGVPAPAAATAAESSPECRSPSGGGSWASARWKLGIEAAFDAPILITAILNTLKACDYEWHLVSQYKLRCRPLRSAQQDSSQQQAASNSSSSNSNNSNNNSSSSSSSCSGAEFACDTEDIILAVQLFKVGSCRYVIDVQLFEGCAMVSISEALWVTSAIYSALTQLQRQQQRCRLHAPSPQQQQQQQQQQLSTPPFLLPTWSPTNPVTLSSGGPPHRLFA</sequence>
<dbReference type="AlphaFoldDB" id="U6MGX7"/>
<dbReference type="GeneID" id="25337589"/>
<dbReference type="Pfam" id="PF00069">
    <property type="entry name" value="Pkinase"/>
    <property type="match status" value="1"/>
</dbReference>
<proteinExistence type="inferred from homology"/>
<dbReference type="GO" id="GO:0106310">
    <property type="term" value="F:protein serine kinase activity"/>
    <property type="evidence" value="ECO:0007669"/>
    <property type="project" value="RHEA"/>
</dbReference>
<accession>U6MGX7</accession>
<dbReference type="Gene3D" id="1.10.510.10">
    <property type="entry name" value="Transferase(Phosphotransferase) domain 1"/>
    <property type="match status" value="1"/>
</dbReference>
<dbReference type="EMBL" id="HG721953">
    <property type="protein sequence ID" value="CDJ60900.1"/>
    <property type="molecule type" value="Genomic_DNA"/>
</dbReference>
<reference evidence="12" key="2">
    <citation type="submission" date="2013-10" db="EMBL/GenBank/DDBJ databases">
        <authorList>
            <person name="Aslett M."/>
        </authorList>
    </citation>
    <scope>NUCLEOTIDE SEQUENCE [LARGE SCALE GENOMIC DNA]</scope>
    <source>
        <strain evidence="12">Weybridge</strain>
    </source>
</reference>
<name>U6MGX7_EIMMA</name>